<evidence type="ECO:0000256" key="4">
    <source>
        <dbReference type="ARBA" id="ARBA00022989"/>
    </source>
</evidence>
<feature type="region of interest" description="Disordered" evidence="6">
    <location>
        <begin position="180"/>
        <end position="256"/>
    </location>
</feature>
<evidence type="ECO:0000256" key="7">
    <source>
        <dbReference type="SAM" id="Phobius"/>
    </source>
</evidence>
<sequence length="517" mass="56356">MNERNMYTSSSGNSFFDGIRDLRFYRAHPRMLGGVCAGLAHRTGWSLALIRVLALISILAFGSGIAVYIILWILLPEGASGEIIAEDWVRRGRGGEFLFFPILLLAFLAMMLFGVGFFRSVIVLALLSLILIVVYASRGNDSGRRDDYGPYRENKRPGQPWQQTRPSDEEIDGYAAPFVKPSGSSAFVGSEDYRAQDTTGTEAENGSASSDERSGDTSAESAPQGASESYSDPSESYQAESYASPTPGPEDPEEGLYFRHSKPQAKVSRRPSRPAPSARFSLLLLALIFAGIGGGIMVGTAYDSALLGYLFMVPVTMLLLGGALIIQGVRGHRGGWISIVSWLFVPFLVLTSMLGVNISEPGIGYLGAPIYLQYTNAEPLKAEMLFGKMDVPVPENLPLHYRVKADWGKIDFSKVPANFKVTELTAGRVSQKSTNSISGQNLYLEATTGDPAKAEQYPLVEINIRGGMVDLINDGNWKLKEAEETRREMLKQRDRVATTPEASSTTESSPTIEGTKE</sequence>
<evidence type="ECO:0000256" key="3">
    <source>
        <dbReference type="ARBA" id="ARBA00022692"/>
    </source>
</evidence>
<dbReference type="GO" id="GO:0005886">
    <property type="term" value="C:plasma membrane"/>
    <property type="evidence" value="ECO:0007669"/>
    <property type="project" value="UniProtKB-SubCell"/>
</dbReference>
<reference evidence="9 10" key="1">
    <citation type="submission" date="2016-11" db="EMBL/GenBank/DDBJ databases">
        <title>Actinomyces gypaetusis sp. nov. isolated from the vulture Gypaetus barbatus in Qinghai Tibet Plateau China.</title>
        <authorList>
            <person name="Meng X."/>
        </authorList>
    </citation>
    <scope>NUCLEOTIDE SEQUENCE [LARGE SCALE GENOMIC DNA]</scope>
    <source>
        <strain evidence="9 10">VUL4_2</strain>
    </source>
</reference>
<keyword evidence="3 7" id="KW-0812">Transmembrane</keyword>
<organism evidence="9 10">
    <name type="scientific">Boudabousia liubingyangii</name>
    <dbReference type="NCBI Taxonomy" id="1921764"/>
    <lineage>
        <taxon>Bacteria</taxon>
        <taxon>Bacillati</taxon>
        <taxon>Actinomycetota</taxon>
        <taxon>Actinomycetes</taxon>
        <taxon>Actinomycetales</taxon>
        <taxon>Actinomycetaceae</taxon>
        <taxon>Boudabousia</taxon>
    </lineage>
</organism>
<keyword evidence="10" id="KW-1185">Reference proteome</keyword>
<feature type="region of interest" description="Disordered" evidence="6">
    <location>
        <begin position="145"/>
        <end position="167"/>
    </location>
</feature>
<name>A0A1Q5PJK6_9ACTO</name>
<feature type="compositionally biased region" description="Polar residues" evidence="6">
    <location>
        <begin position="216"/>
        <end position="244"/>
    </location>
</feature>
<gene>
    <name evidence="9" type="ORF">BSR29_07640</name>
</gene>
<evidence type="ECO:0000313" key="10">
    <source>
        <dbReference type="Proteomes" id="UP000186785"/>
    </source>
</evidence>
<feature type="transmembrane region" description="Helical" evidence="7">
    <location>
        <begin position="96"/>
        <end position="115"/>
    </location>
</feature>
<comment type="subcellular location">
    <subcellularLocation>
        <location evidence="1">Cell membrane</location>
        <topology evidence="1">Single-pass membrane protein</topology>
    </subcellularLocation>
</comment>
<dbReference type="RefSeq" id="WP_073709716.1">
    <property type="nucleotide sequence ID" value="NZ_MQSV01000006.1"/>
</dbReference>
<feature type="compositionally biased region" description="Polar residues" evidence="6">
    <location>
        <begin position="196"/>
        <end position="209"/>
    </location>
</feature>
<protein>
    <recommendedName>
        <fullName evidence="8">Phage shock protein PspC N-terminal domain-containing protein</fullName>
    </recommendedName>
</protein>
<comment type="caution">
    <text evidence="9">The sequence shown here is derived from an EMBL/GenBank/DDBJ whole genome shotgun (WGS) entry which is preliminary data.</text>
</comment>
<dbReference type="PANTHER" id="PTHR33885:SF3">
    <property type="entry name" value="PHAGE SHOCK PROTEIN C"/>
    <property type="match status" value="1"/>
</dbReference>
<feature type="compositionally biased region" description="Basic and acidic residues" evidence="6">
    <location>
        <begin position="145"/>
        <end position="156"/>
    </location>
</feature>
<evidence type="ECO:0000256" key="5">
    <source>
        <dbReference type="ARBA" id="ARBA00023136"/>
    </source>
</evidence>
<evidence type="ECO:0000259" key="8">
    <source>
        <dbReference type="Pfam" id="PF04024"/>
    </source>
</evidence>
<feature type="compositionally biased region" description="Low complexity" evidence="6">
    <location>
        <begin position="497"/>
        <end position="511"/>
    </location>
</feature>
<keyword evidence="4 7" id="KW-1133">Transmembrane helix</keyword>
<feature type="transmembrane region" description="Helical" evidence="7">
    <location>
        <begin position="48"/>
        <end position="75"/>
    </location>
</feature>
<accession>A0A1Q5PJK6</accession>
<dbReference type="EMBL" id="MQSV01000006">
    <property type="protein sequence ID" value="OKL46120.1"/>
    <property type="molecule type" value="Genomic_DNA"/>
</dbReference>
<feature type="transmembrane region" description="Helical" evidence="7">
    <location>
        <begin position="308"/>
        <end position="329"/>
    </location>
</feature>
<dbReference type="InterPro" id="IPR007168">
    <property type="entry name" value="Phageshock_PspC_N"/>
</dbReference>
<dbReference type="STRING" id="1921764.BSR28_06895"/>
<dbReference type="InterPro" id="IPR052027">
    <property type="entry name" value="PspC"/>
</dbReference>
<dbReference type="Pfam" id="PF04024">
    <property type="entry name" value="PspC"/>
    <property type="match status" value="1"/>
</dbReference>
<feature type="transmembrane region" description="Helical" evidence="7">
    <location>
        <begin position="280"/>
        <end position="302"/>
    </location>
</feature>
<keyword evidence="2" id="KW-1003">Cell membrane</keyword>
<feature type="compositionally biased region" description="Basic and acidic residues" evidence="6">
    <location>
        <begin position="484"/>
        <end position="496"/>
    </location>
</feature>
<feature type="transmembrane region" description="Helical" evidence="7">
    <location>
        <begin position="336"/>
        <end position="356"/>
    </location>
</feature>
<feature type="region of interest" description="Disordered" evidence="6">
    <location>
        <begin position="484"/>
        <end position="517"/>
    </location>
</feature>
<dbReference type="PANTHER" id="PTHR33885">
    <property type="entry name" value="PHAGE SHOCK PROTEIN C"/>
    <property type="match status" value="1"/>
</dbReference>
<dbReference type="AlphaFoldDB" id="A0A1Q5PJK6"/>
<keyword evidence="5 7" id="KW-0472">Membrane</keyword>
<dbReference type="Proteomes" id="UP000186785">
    <property type="component" value="Unassembled WGS sequence"/>
</dbReference>
<evidence type="ECO:0000256" key="1">
    <source>
        <dbReference type="ARBA" id="ARBA00004162"/>
    </source>
</evidence>
<evidence type="ECO:0000313" key="9">
    <source>
        <dbReference type="EMBL" id="OKL46120.1"/>
    </source>
</evidence>
<proteinExistence type="predicted"/>
<evidence type="ECO:0000256" key="2">
    <source>
        <dbReference type="ARBA" id="ARBA00022475"/>
    </source>
</evidence>
<feature type="domain" description="Phage shock protein PspC N-terminal" evidence="8">
    <location>
        <begin position="23"/>
        <end position="77"/>
    </location>
</feature>
<evidence type="ECO:0000256" key="6">
    <source>
        <dbReference type="SAM" id="MobiDB-lite"/>
    </source>
</evidence>